<evidence type="ECO:0000256" key="2">
    <source>
        <dbReference type="ARBA" id="ARBA00010587"/>
    </source>
</evidence>
<dbReference type="FunFam" id="3.30.70.270:FF:000001">
    <property type="entry name" value="Diguanylate cyclase domain protein"/>
    <property type="match status" value="1"/>
</dbReference>
<dbReference type="NCBIfam" id="TIGR00254">
    <property type="entry name" value="GGDEF"/>
    <property type="match status" value="1"/>
</dbReference>
<dbReference type="Gene3D" id="1.20.120.50">
    <property type="entry name" value="Hemerythrin-like"/>
    <property type="match status" value="1"/>
</dbReference>
<dbReference type="Pfam" id="PF00990">
    <property type="entry name" value="GGDEF"/>
    <property type="match status" value="1"/>
</dbReference>
<evidence type="ECO:0000256" key="5">
    <source>
        <dbReference type="ARBA" id="ARBA00023004"/>
    </source>
</evidence>
<dbReference type="EC" id="2.7.7.65" evidence="3"/>
<dbReference type="InterPro" id="IPR000160">
    <property type="entry name" value="GGDEF_dom"/>
</dbReference>
<gene>
    <name evidence="8" type="ORF">AALB_2538</name>
</gene>
<keyword evidence="5" id="KW-0408">Iron</keyword>
<dbReference type="SUPFAM" id="SSF55073">
    <property type="entry name" value="Nucleotide cyclase"/>
    <property type="match status" value="1"/>
</dbReference>
<dbReference type="InterPro" id="IPR029787">
    <property type="entry name" value="Nucleotide_cyclase"/>
</dbReference>
<dbReference type="InterPro" id="IPR050469">
    <property type="entry name" value="Diguanylate_Cyclase"/>
</dbReference>
<dbReference type="SUPFAM" id="SSF47188">
    <property type="entry name" value="Hemerythrin-like"/>
    <property type="match status" value="1"/>
</dbReference>
<dbReference type="PANTHER" id="PTHR45138">
    <property type="entry name" value="REGULATORY COMPONENTS OF SENSORY TRANSDUCTION SYSTEM"/>
    <property type="match status" value="1"/>
</dbReference>
<dbReference type="InterPro" id="IPR012827">
    <property type="entry name" value="Hemerythrin_metal-bd"/>
</dbReference>
<evidence type="ECO:0000256" key="3">
    <source>
        <dbReference type="ARBA" id="ARBA00012528"/>
    </source>
</evidence>
<organism evidence="8 9">
    <name type="scientific">Agarivorans albus MKT 106</name>
    <dbReference type="NCBI Taxonomy" id="1331007"/>
    <lineage>
        <taxon>Bacteria</taxon>
        <taxon>Pseudomonadati</taxon>
        <taxon>Pseudomonadota</taxon>
        <taxon>Gammaproteobacteria</taxon>
        <taxon>Alteromonadales</taxon>
        <taxon>Alteromonadaceae</taxon>
        <taxon>Agarivorans</taxon>
    </lineage>
</organism>
<dbReference type="Pfam" id="PF01814">
    <property type="entry name" value="Hemerythrin"/>
    <property type="match status" value="1"/>
</dbReference>
<name>R9PMG9_AGAAL</name>
<dbReference type="GO" id="GO:0005886">
    <property type="term" value="C:plasma membrane"/>
    <property type="evidence" value="ECO:0007669"/>
    <property type="project" value="TreeGrafter"/>
</dbReference>
<comment type="caution">
    <text evidence="8">The sequence shown here is derived from an EMBL/GenBank/DDBJ whole genome shotgun (WGS) entry which is preliminary data.</text>
</comment>
<comment type="catalytic activity">
    <reaction evidence="6">
        <text>2 GTP = 3',3'-c-di-GMP + 2 diphosphate</text>
        <dbReference type="Rhea" id="RHEA:24898"/>
        <dbReference type="ChEBI" id="CHEBI:33019"/>
        <dbReference type="ChEBI" id="CHEBI:37565"/>
        <dbReference type="ChEBI" id="CHEBI:58805"/>
        <dbReference type="EC" id="2.7.7.65"/>
    </reaction>
</comment>
<dbReference type="GO" id="GO:0043709">
    <property type="term" value="P:cell adhesion involved in single-species biofilm formation"/>
    <property type="evidence" value="ECO:0007669"/>
    <property type="project" value="TreeGrafter"/>
</dbReference>
<dbReference type="CDD" id="cd12107">
    <property type="entry name" value="Hemerythrin"/>
    <property type="match status" value="1"/>
</dbReference>
<dbReference type="InterPro" id="IPR035938">
    <property type="entry name" value="Hemerythrin-like_sf"/>
</dbReference>
<proteinExistence type="inferred from homology"/>
<accession>R9PMG9</accession>
<dbReference type="EMBL" id="BARX01000016">
    <property type="protein sequence ID" value="GAD02458.1"/>
    <property type="molecule type" value="Genomic_DNA"/>
</dbReference>
<dbReference type="STRING" id="1331007.AALB_2538"/>
<comment type="cofactor">
    <cofactor evidence="1">
        <name>Mg(2+)</name>
        <dbReference type="ChEBI" id="CHEBI:18420"/>
    </cofactor>
</comment>
<dbReference type="GO" id="GO:0046872">
    <property type="term" value="F:metal ion binding"/>
    <property type="evidence" value="ECO:0007669"/>
    <property type="project" value="UniProtKB-KW"/>
</dbReference>
<dbReference type="GO" id="GO:0052621">
    <property type="term" value="F:diguanylate cyclase activity"/>
    <property type="evidence" value="ECO:0007669"/>
    <property type="project" value="UniProtKB-EC"/>
</dbReference>
<evidence type="ECO:0000259" key="7">
    <source>
        <dbReference type="PROSITE" id="PS50887"/>
    </source>
</evidence>
<reference evidence="8" key="1">
    <citation type="journal article" date="2013" name="Genome Announc.">
        <title>Draft Genome Sequence of Agarivorans albus Strain MKT 106T, an Agarolytic Marine Bacterium.</title>
        <authorList>
            <person name="Yasuike M."/>
            <person name="Nakamura Y."/>
            <person name="Kai W."/>
            <person name="Fujiwara A."/>
            <person name="Fukui Y."/>
            <person name="Satomi M."/>
            <person name="Sano M."/>
        </authorList>
    </citation>
    <scope>NUCLEOTIDE SEQUENCE [LARGE SCALE GENOMIC DNA]</scope>
</reference>
<keyword evidence="4" id="KW-0479">Metal-binding</keyword>
<dbReference type="PANTHER" id="PTHR45138:SF9">
    <property type="entry name" value="DIGUANYLATE CYCLASE DGCM-RELATED"/>
    <property type="match status" value="1"/>
</dbReference>
<dbReference type="PROSITE" id="PS50887">
    <property type="entry name" value="GGDEF"/>
    <property type="match status" value="1"/>
</dbReference>
<evidence type="ECO:0000256" key="1">
    <source>
        <dbReference type="ARBA" id="ARBA00001946"/>
    </source>
</evidence>
<evidence type="ECO:0000256" key="6">
    <source>
        <dbReference type="ARBA" id="ARBA00034247"/>
    </source>
</evidence>
<feature type="domain" description="GGDEF" evidence="7">
    <location>
        <begin position="244"/>
        <end position="377"/>
    </location>
</feature>
<dbReference type="NCBIfam" id="NF033749">
    <property type="entry name" value="bact_hemeryth"/>
    <property type="match status" value="1"/>
</dbReference>
<dbReference type="InterPro" id="IPR012312">
    <property type="entry name" value="Hemerythrin-like"/>
</dbReference>
<dbReference type="NCBIfam" id="TIGR02481">
    <property type="entry name" value="hemeryth_dom"/>
    <property type="match status" value="1"/>
</dbReference>
<protein>
    <recommendedName>
        <fullName evidence="3">diguanylate cyclase</fullName>
        <ecNumber evidence="3">2.7.7.65</ecNumber>
    </recommendedName>
</protein>
<evidence type="ECO:0000256" key="4">
    <source>
        <dbReference type="ARBA" id="ARBA00022723"/>
    </source>
</evidence>
<sequence>MTVTTSQTNGIIKWNDGYETGIEAVDSQHKQLCDLINQLGRILVDGQNNLNQTQIVLHQLHLYTAQHFQEEESLMRKLELDACHQLQHVREHQRFLEQVTLLSQTVENDDLDAAKQMLKFLTHWLGYHILGCDLVMARQVTAIRQGASPNRAFQDALIPTETTIDPIVKALSDLFEEVMSSQRELMLLNKEMELRVKERTKALSMANQQLKVLALTDALTELPNRRHGLQQLELLWDKAVEQHLPISCLLIDADHFKQVNDSYGHDAGDAVIKQLALTFRDFVRTDDMVCRLGGDEFLIILPNTHLAGATQFAEQLRAKVSQMTIKAGCAKWCGSISIGVADRTDAMHGFEDLVKHADGCNYAAKKAGKNCVMTEPTCFA</sequence>
<dbReference type="CDD" id="cd01949">
    <property type="entry name" value="GGDEF"/>
    <property type="match status" value="1"/>
</dbReference>
<dbReference type="Gene3D" id="3.30.70.270">
    <property type="match status" value="1"/>
</dbReference>
<dbReference type="Proteomes" id="UP000014461">
    <property type="component" value="Unassembled WGS sequence"/>
</dbReference>
<evidence type="ECO:0000313" key="9">
    <source>
        <dbReference type="Proteomes" id="UP000014461"/>
    </source>
</evidence>
<evidence type="ECO:0000313" key="8">
    <source>
        <dbReference type="EMBL" id="GAD02458.1"/>
    </source>
</evidence>
<keyword evidence="9" id="KW-1185">Reference proteome</keyword>
<dbReference type="GO" id="GO:1902201">
    <property type="term" value="P:negative regulation of bacterial-type flagellum-dependent cell motility"/>
    <property type="evidence" value="ECO:0007669"/>
    <property type="project" value="TreeGrafter"/>
</dbReference>
<dbReference type="AlphaFoldDB" id="R9PMG9"/>
<dbReference type="SMART" id="SM00267">
    <property type="entry name" value="GGDEF"/>
    <property type="match status" value="1"/>
</dbReference>
<comment type="similarity">
    <text evidence="2">Belongs to the hemerythrin family.</text>
</comment>
<dbReference type="InterPro" id="IPR043128">
    <property type="entry name" value="Rev_trsase/Diguanyl_cyclase"/>
</dbReference>
<dbReference type="OrthoDB" id="9808408at2"/>